<dbReference type="GO" id="GO:0000151">
    <property type="term" value="C:ubiquitin ligase complex"/>
    <property type="evidence" value="ECO:0007669"/>
    <property type="project" value="TreeGrafter"/>
</dbReference>
<evidence type="ECO:0000313" key="1">
    <source>
        <dbReference type="EMBL" id="CAB4256492.1"/>
    </source>
</evidence>
<dbReference type="Pfam" id="PF09814">
    <property type="entry name" value="HECT_2"/>
    <property type="match status" value="1"/>
</dbReference>
<protein>
    <recommendedName>
        <fullName evidence="3">Ubiquitin-conjugating enzyme E2C-binding protein</fullName>
    </recommendedName>
</protein>
<organism evidence="1 2">
    <name type="scientific">Maudiozyma barnettii</name>
    <dbReference type="NCBI Taxonomy" id="61262"/>
    <lineage>
        <taxon>Eukaryota</taxon>
        <taxon>Fungi</taxon>
        <taxon>Dikarya</taxon>
        <taxon>Ascomycota</taxon>
        <taxon>Saccharomycotina</taxon>
        <taxon>Saccharomycetes</taxon>
        <taxon>Saccharomycetales</taxon>
        <taxon>Saccharomycetaceae</taxon>
        <taxon>Maudiozyma</taxon>
    </lineage>
</organism>
<dbReference type="GO" id="GO:0005829">
    <property type="term" value="C:cytosol"/>
    <property type="evidence" value="ECO:0007669"/>
    <property type="project" value="TreeGrafter"/>
</dbReference>
<evidence type="ECO:0008006" key="3">
    <source>
        <dbReference type="Google" id="ProtNLM"/>
    </source>
</evidence>
<dbReference type="AlphaFoldDB" id="A0A8H2ZLW4"/>
<dbReference type="GO" id="GO:0043161">
    <property type="term" value="P:proteasome-mediated ubiquitin-dependent protein catabolic process"/>
    <property type="evidence" value="ECO:0007669"/>
    <property type="project" value="TreeGrafter"/>
</dbReference>
<gene>
    <name evidence="1" type="ORF">KABA2_10S00352</name>
</gene>
<dbReference type="EMBL" id="CAEFZW010000010">
    <property type="protein sequence ID" value="CAB4256492.1"/>
    <property type="molecule type" value="Genomic_DNA"/>
</dbReference>
<dbReference type="RefSeq" id="XP_041408336.1">
    <property type="nucleotide sequence ID" value="XM_041552402.1"/>
</dbReference>
<name>A0A8H2ZLW4_9SACH</name>
<proteinExistence type="predicted"/>
<dbReference type="GO" id="GO:0061630">
    <property type="term" value="F:ubiquitin protein ligase activity"/>
    <property type="evidence" value="ECO:0007669"/>
    <property type="project" value="TreeGrafter"/>
</dbReference>
<dbReference type="GO" id="GO:0006513">
    <property type="term" value="P:protein monoubiquitination"/>
    <property type="evidence" value="ECO:0007669"/>
    <property type="project" value="TreeGrafter"/>
</dbReference>
<keyword evidence="2" id="KW-1185">Reference proteome</keyword>
<dbReference type="OrthoDB" id="386949at2759"/>
<dbReference type="GO" id="GO:0000209">
    <property type="term" value="P:protein polyubiquitination"/>
    <property type="evidence" value="ECO:0007669"/>
    <property type="project" value="TreeGrafter"/>
</dbReference>
<accession>A0A8H2ZLW4</accession>
<dbReference type="GO" id="GO:0030332">
    <property type="term" value="F:cyclin binding"/>
    <property type="evidence" value="ECO:0007669"/>
    <property type="project" value="TreeGrafter"/>
</dbReference>
<dbReference type="GeneID" id="64859571"/>
<dbReference type="GO" id="GO:0051865">
    <property type="term" value="P:protein autoubiquitination"/>
    <property type="evidence" value="ECO:0007669"/>
    <property type="project" value="TreeGrafter"/>
</dbReference>
<dbReference type="InterPro" id="IPR019193">
    <property type="entry name" value="UBQ-conj_enz_E2-bd_prot"/>
</dbReference>
<dbReference type="Proteomes" id="UP000644660">
    <property type="component" value="Unassembled WGS sequence"/>
</dbReference>
<dbReference type="GO" id="GO:0005634">
    <property type="term" value="C:nucleus"/>
    <property type="evidence" value="ECO:0007669"/>
    <property type="project" value="TreeGrafter"/>
</dbReference>
<reference evidence="1 2" key="1">
    <citation type="submission" date="2020-05" db="EMBL/GenBank/DDBJ databases">
        <authorList>
            <person name="Casaregola S."/>
            <person name="Devillers H."/>
            <person name="Grondin C."/>
        </authorList>
    </citation>
    <scope>NUCLEOTIDE SEQUENCE [LARGE SCALE GENOMIC DNA]</scope>
    <source>
        <strain evidence="1 2">CLIB 1767</strain>
    </source>
</reference>
<evidence type="ECO:0000313" key="2">
    <source>
        <dbReference type="Proteomes" id="UP000644660"/>
    </source>
</evidence>
<comment type="caution">
    <text evidence="1">The sequence shown here is derived from an EMBL/GenBank/DDBJ whole genome shotgun (WGS) entry which is preliminary data.</text>
</comment>
<dbReference type="PANTHER" id="PTHR31531:SF2">
    <property type="entry name" value="E3 UBIQUITIN-PROTEIN LIGASE E3D"/>
    <property type="match status" value="1"/>
</dbReference>
<dbReference type="PANTHER" id="PTHR31531">
    <property type="entry name" value="E3 UBIQUITIN-PROTEIN LIGASE E3D FAMILY MEMBER"/>
    <property type="match status" value="1"/>
</dbReference>
<dbReference type="GO" id="GO:0031624">
    <property type="term" value="F:ubiquitin conjugating enzyme binding"/>
    <property type="evidence" value="ECO:0007669"/>
    <property type="project" value="TreeGrafter"/>
</dbReference>
<sequence>MKSFVEFLSRIGCILVIIEDVQEVRLLEVDEETISIEFQNMESEVIYTMKMLLPGNFTISDRNVSFKSIEQNVFQLRLKAKCNDIVPSSGFDNEIQEKWCKRGLSQLGHFTFNCINCNNRIISMENFTRLNDMPSEHWEELMDYWHCHKPSINDANELGTSLYSRKFKHTLRPIKTELLFGGSNILCLPESLELETTINDKEICCKGCGNELGERTKDNLFKIYKWNLKLYKNNEEYETFDPIDDILMSLLNFAKEQSGRYISISYKETRLLLWLFNTGLHITTSESHTLKDANKILYTTDNELINATIQNHNIEEITVQSSPFQGCISELRQSNEALPISLQKFGKWSVGYLELYNHSN</sequence>